<keyword evidence="2" id="KW-1185">Reference proteome</keyword>
<gene>
    <name evidence="1" type="primary">43</name>
    <name evidence="1" type="ORF">ALMA_43</name>
</gene>
<dbReference type="OrthoDB" id="41724at10239"/>
<protein>
    <submittedName>
        <fullName evidence="1">Uncharacterized protein</fullName>
    </submittedName>
</protein>
<name>G8I7R2_9CAUD</name>
<organism evidence="1 2">
    <name type="scientific">Mycobacterium phage Alma</name>
    <dbReference type="NCBI Taxonomy" id="2902800"/>
    <lineage>
        <taxon>Viruses</taxon>
        <taxon>Duplodnaviria</taxon>
        <taxon>Heunggongvirae</taxon>
        <taxon>Uroviricota</taxon>
        <taxon>Caudoviricetes</taxon>
        <taxon>Fromanvirus</taxon>
        <taxon>Fromanvirus alma</taxon>
    </lineage>
</organism>
<sequence length="54" mass="5776">MAIGNVTVTVVPDFTRLVDSLRAVAANFTTLAEDALRAADELEERSADEEPEVG</sequence>
<dbReference type="GeneID" id="18562782"/>
<reference evidence="1 2" key="1">
    <citation type="journal article" date="2012" name="J. Virol.">
        <title>Complete Genome Sequences of 138 Mycobacteriophages.</title>
        <authorList>
            <consortium name="the Science Education Alliance Phage Hunters Advancing Genomics and Evolutionary Science Program"/>
            <consortium name="the KwaZulu-Natal Research Institute for Tuberculosis and HIV Mycobacterial Genetics Course Students"/>
            <consortium name="the Phage Hunters Integrating Research and Education Program"/>
            <person name="Hatfull G.F."/>
        </authorList>
    </citation>
    <scope>NUCLEOTIDE SEQUENCE [LARGE SCALE GENOMIC DNA]</scope>
</reference>
<evidence type="ECO:0000313" key="1">
    <source>
        <dbReference type="EMBL" id="AER48752.1"/>
    </source>
</evidence>
<dbReference type="Proteomes" id="UP000005647">
    <property type="component" value="Segment"/>
</dbReference>
<dbReference type="EMBL" id="JN699005">
    <property type="protein sequence ID" value="AER48752.1"/>
    <property type="molecule type" value="Genomic_DNA"/>
</dbReference>
<dbReference type="KEGG" id="vg:18562782"/>
<accession>G8I7R2</accession>
<evidence type="ECO:0000313" key="2">
    <source>
        <dbReference type="Proteomes" id="UP000005647"/>
    </source>
</evidence>
<proteinExistence type="predicted"/>
<dbReference type="RefSeq" id="YP_009014908.1">
    <property type="nucleotide sequence ID" value="NC_023716.1"/>
</dbReference>